<name>A0A182VT05_9DIPT</name>
<protein>
    <submittedName>
        <fullName evidence="2">Uncharacterized protein</fullName>
    </submittedName>
</protein>
<reference evidence="2" key="2">
    <citation type="submission" date="2020-05" db="UniProtKB">
        <authorList>
            <consortium name="EnsemblMetazoa"/>
        </authorList>
    </citation>
    <scope>IDENTIFICATION</scope>
    <source>
        <strain evidence="2">MINIMUS1</strain>
    </source>
</reference>
<sequence length="64" mass="6905">MEPCALAIDQGTTDGFGAWIAVGSRKLDSPHTKPKPHTTALVEDHAPERQADVAIRKSSKHNTN</sequence>
<evidence type="ECO:0000256" key="1">
    <source>
        <dbReference type="SAM" id="MobiDB-lite"/>
    </source>
</evidence>
<keyword evidence="3" id="KW-1185">Reference proteome</keyword>
<organism evidence="2 3">
    <name type="scientific">Anopheles minimus</name>
    <dbReference type="NCBI Taxonomy" id="112268"/>
    <lineage>
        <taxon>Eukaryota</taxon>
        <taxon>Metazoa</taxon>
        <taxon>Ecdysozoa</taxon>
        <taxon>Arthropoda</taxon>
        <taxon>Hexapoda</taxon>
        <taxon>Insecta</taxon>
        <taxon>Pterygota</taxon>
        <taxon>Neoptera</taxon>
        <taxon>Endopterygota</taxon>
        <taxon>Diptera</taxon>
        <taxon>Nematocera</taxon>
        <taxon>Culicoidea</taxon>
        <taxon>Culicidae</taxon>
        <taxon>Anophelinae</taxon>
        <taxon>Anopheles</taxon>
    </lineage>
</organism>
<evidence type="ECO:0000313" key="3">
    <source>
        <dbReference type="Proteomes" id="UP000075920"/>
    </source>
</evidence>
<feature type="region of interest" description="Disordered" evidence="1">
    <location>
        <begin position="26"/>
        <end position="64"/>
    </location>
</feature>
<dbReference type="AlphaFoldDB" id="A0A182VT05"/>
<proteinExistence type="predicted"/>
<evidence type="ECO:0000313" key="2">
    <source>
        <dbReference type="EnsemblMetazoa" id="AMIN001195-PA"/>
    </source>
</evidence>
<dbReference type="EnsemblMetazoa" id="AMIN001195-RA">
    <property type="protein sequence ID" value="AMIN001195-PA"/>
    <property type="gene ID" value="AMIN001195"/>
</dbReference>
<feature type="compositionally biased region" description="Basic and acidic residues" evidence="1">
    <location>
        <begin position="42"/>
        <end position="55"/>
    </location>
</feature>
<dbReference type="VEuPathDB" id="VectorBase:AMIN001195"/>
<dbReference type="Proteomes" id="UP000075920">
    <property type="component" value="Unassembled WGS sequence"/>
</dbReference>
<accession>A0A182VT05</accession>
<reference evidence="3" key="1">
    <citation type="submission" date="2013-03" db="EMBL/GenBank/DDBJ databases">
        <title>The Genome Sequence of Anopheles minimus MINIMUS1.</title>
        <authorList>
            <consortium name="The Broad Institute Genomics Platform"/>
            <person name="Neafsey D.E."/>
            <person name="Walton C."/>
            <person name="Walker B."/>
            <person name="Young S.K."/>
            <person name="Zeng Q."/>
            <person name="Gargeya S."/>
            <person name="Fitzgerald M."/>
            <person name="Haas B."/>
            <person name="Abouelleil A."/>
            <person name="Allen A.W."/>
            <person name="Alvarado L."/>
            <person name="Arachchi H.M."/>
            <person name="Berlin A.M."/>
            <person name="Chapman S.B."/>
            <person name="Gainer-Dewar J."/>
            <person name="Goldberg J."/>
            <person name="Griggs A."/>
            <person name="Gujja S."/>
            <person name="Hansen M."/>
            <person name="Howarth C."/>
            <person name="Imamovic A."/>
            <person name="Ireland A."/>
            <person name="Larimer J."/>
            <person name="McCowan C."/>
            <person name="Murphy C."/>
            <person name="Pearson M."/>
            <person name="Poon T.W."/>
            <person name="Priest M."/>
            <person name="Roberts A."/>
            <person name="Saif S."/>
            <person name="Shea T."/>
            <person name="Sisk P."/>
            <person name="Sykes S."/>
            <person name="Wortman J."/>
            <person name="Nusbaum C."/>
            <person name="Birren B."/>
        </authorList>
    </citation>
    <scope>NUCLEOTIDE SEQUENCE [LARGE SCALE GENOMIC DNA]</scope>
    <source>
        <strain evidence="3">MINIMUS1</strain>
    </source>
</reference>